<accession>A0AAX6MFL1</accession>
<evidence type="ECO:0000313" key="3">
    <source>
        <dbReference type="Proteomes" id="UP001369815"/>
    </source>
</evidence>
<sequence>MSNSTKPAVETNKGKRKGTRSVSTLTPSQLARKRANDREAQRAIRARTKEHIESLEREIEELRSLRNRDQTIQTLLRRNKALEDELRQIRESIGINATAEQYQPGTPHSFSFLYSFGLIDEQ</sequence>
<dbReference type="SUPFAM" id="SSF57959">
    <property type="entry name" value="Leucine zipper domain"/>
    <property type="match status" value="1"/>
</dbReference>
<dbReference type="CDD" id="cd14688">
    <property type="entry name" value="bZIP_YAP"/>
    <property type="match status" value="1"/>
</dbReference>
<dbReference type="AlphaFoldDB" id="A0AAX6MFL1"/>
<proteinExistence type="predicted"/>
<reference evidence="2 3" key="1">
    <citation type="journal article" date="2024" name="Front Chem Biol">
        <title>Unveiling the potential of Daldinia eschscholtzii MFLUCC 19-0629 through bioactivity and bioinformatics studies for enhanced sustainable agriculture production.</title>
        <authorList>
            <person name="Brooks S."/>
            <person name="Weaver J.A."/>
            <person name="Klomchit A."/>
            <person name="Alharthi S.A."/>
            <person name="Onlamun T."/>
            <person name="Nurani R."/>
            <person name="Vong T.K."/>
            <person name="Alberti F."/>
            <person name="Greco C."/>
        </authorList>
    </citation>
    <scope>NUCLEOTIDE SEQUENCE [LARGE SCALE GENOMIC DNA]</scope>
    <source>
        <strain evidence="2">MFLUCC 19-0629</strain>
    </source>
</reference>
<organism evidence="2 3">
    <name type="scientific">Daldinia eschscholtzii</name>
    <dbReference type="NCBI Taxonomy" id="292717"/>
    <lineage>
        <taxon>Eukaryota</taxon>
        <taxon>Fungi</taxon>
        <taxon>Dikarya</taxon>
        <taxon>Ascomycota</taxon>
        <taxon>Pezizomycotina</taxon>
        <taxon>Sordariomycetes</taxon>
        <taxon>Xylariomycetidae</taxon>
        <taxon>Xylariales</taxon>
        <taxon>Hypoxylaceae</taxon>
        <taxon>Daldinia</taxon>
    </lineage>
</organism>
<gene>
    <name evidence="2" type="ORF">Daesc_007975</name>
</gene>
<keyword evidence="3" id="KW-1185">Reference proteome</keyword>
<feature type="region of interest" description="Disordered" evidence="1">
    <location>
        <begin position="1"/>
        <end position="42"/>
    </location>
</feature>
<evidence type="ECO:0008006" key="4">
    <source>
        <dbReference type="Google" id="ProtNLM"/>
    </source>
</evidence>
<protein>
    <recommendedName>
        <fullName evidence="4">BZIP transcription factor</fullName>
    </recommendedName>
</protein>
<dbReference type="GO" id="GO:0003700">
    <property type="term" value="F:DNA-binding transcription factor activity"/>
    <property type="evidence" value="ECO:0007669"/>
    <property type="project" value="InterPro"/>
</dbReference>
<dbReference type="PANTHER" id="PTHR37012">
    <property type="entry name" value="B-ZIP TRANSCRIPTION FACTOR (EUROFUNG)-RELATED"/>
    <property type="match status" value="1"/>
</dbReference>
<name>A0AAX6MFL1_9PEZI</name>
<evidence type="ECO:0000313" key="2">
    <source>
        <dbReference type="EMBL" id="KAK6951440.1"/>
    </source>
</evidence>
<feature type="compositionally biased region" description="Polar residues" evidence="1">
    <location>
        <begin position="20"/>
        <end position="29"/>
    </location>
</feature>
<dbReference type="PANTHER" id="PTHR37012:SF2">
    <property type="entry name" value="BZIP DOMAIN-CONTAINING PROTEIN-RELATED"/>
    <property type="match status" value="1"/>
</dbReference>
<dbReference type="EMBL" id="JBANMG010000007">
    <property type="protein sequence ID" value="KAK6951440.1"/>
    <property type="molecule type" value="Genomic_DNA"/>
</dbReference>
<dbReference type="Gene3D" id="1.20.5.170">
    <property type="match status" value="1"/>
</dbReference>
<dbReference type="InterPro" id="IPR046347">
    <property type="entry name" value="bZIP_sf"/>
</dbReference>
<dbReference type="Proteomes" id="UP001369815">
    <property type="component" value="Unassembled WGS sequence"/>
</dbReference>
<comment type="caution">
    <text evidence="2">The sequence shown here is derived from an EMBL/GenBank/DDBJ whole genome shotgun (WGS) entry which is preliminary data.</text>
</comment>
<evidence type="ECO:0000256" key="1">
    <source>
        <dbReference type="SAM" id="MobiDB-lite"/>
    </source>
</evidence>